<evidence type="ECO:0000313" key="7">
    <source>
        <dbReference type="Proteomes" id="UP000184501"/>
    </source>
</evidence>
<dbReference type="GO" id="GO:0003700">
    <property type="term" value="F:DNA-binding transcription factor activity"/>
    <property type="evidence" value="ECO:0007669"/>
    <property type="project" value="TreeGrafter"/>
</dbReference>
<dbReference type="Gene3D" id="1.10.10.10">
    <property type="entry name" value="Winged helix-like DNA-binding domain superfamily/Winged helix DNA-binding domain"/>
    <property type="match status" value="2"/>
</dbReference>
<dbReference type="SMART" id="SM00346">
    <property type="entry name" value="HTH_ICLR"/>
    <property type="match status" value="2"/>
</dbReference>
<dbReference type="InterPro" id="IPR050707">
    <property type="entry name" value="HTH_MetabolicPath_Reg"/>
</dbReference>
<dbReference type="InterPro" id="IPR005471">
    <property type="entry name" value="Tscrpt_reg_IclR_N"/>
</dbReference>
<evidence type="ECO:0000259" key="5">
    <source>
        <dbReference type="PROSITE" id="PS51078"/>
    </source>
</evidence>
<keyword evidence="2" id="KW-0238">DNA-binding</keyword>
<dbReference type="Pfam" id="PF01614">
    <property type="entry name" value="IclR_C"/>
    <property type="match status" value="2"/>
</dbReference>
<feature type="domain" description="HTH iclR-type" evidence="4">
    <location>
        <begin position="16"/>
        <end position="77"/>
    </location>
</feature>
<dbReference type="InterPro" id="IPR036388">
    <property type="entry name" value="WH-like_DNA-bd_sf"/>
</dbReference>
<dbReference type="InterPro" id="IPR012318">
    <property type="entry name" value="HTH_CRP"/>
</dbReference>
<evidence type="ECO:0000259" key="4">
    <source>
        <dbReference type="PROSITE" id="PS51077"/>
    </source>
</evidence>
<dbReference type="InterPro" id="IPR014757">
    <property type="entry name" value="Tscrpt_reg_IclR_C"/>
</dbReference>
<dbReference type="SUPFAM" id="SSF46785">
    <property type="entry name" value="Winged helix' DNA-binding domain"/>
    <property type="match status" value="2"/>
</dbReference>
<dbReference type="GO" id="GO:0045892">
    <property type="term" value="P:negative regulation of DNA-templated transcription"/>
    <property type="evidence" value="ECO:0007669"/>
    <property type="project" value="TreeGrafter"/>
</dbReference>
<proteinExistence type="predicted"/>
<dbReference type="PANTHER" id="PTHR30136:SF34">
    <property type="entry name" value="TRANSCRIPTIONAL REGULATOR"/>
    <property type="match status" value="1"/>
</dbReference>
<evidence type="ECO:0000313" key="6">
    <source>
        <dbReference type="EMBL" id="SHG77540.1"/>
    </source>
</evidence>
<sequence>MPRPATAPDTTGEELVGPLDRGLTVLRTLATSPEPRLRPGDLARTTGLARATVDRIVSTLARLGYVRVDGREVLLAPQLLEVGNAYLTASSLPAALEPHLARLSEDLDEAVSVAVPDQQDVRLLTQRTRPRAVRVSFRIGLPLPADRCSPGPLFATSWNDDDWQAWRESARLRDLSPAAVADFEQRVAEARKTGFAVDDQFLEPGLIAVSVPLRDADGRTVCTVNVVSDTSRHTAASLAEHALPRLRADLPAMTADLGRSPATDPSAAEPRTATWLRDWKDQLGPEFLQSLARGLAVLTALRPPGGLTLSAVSEATGLPRASARRALLSLQQRGYVAPTGDGRRFTLLPRVLELGYAKLSRLAFEDVVQPHLAELVEQVHDSASVAVLDGDDIRYVARVSTVRIMSVDLRVGTRLPAYATAMGRVLLSGLPPAELADRLDRVEPRALTPHTRTSRAALADAVADARRDGHALVEQELEEGLRSIAVPLCDRDNRVIAAVNVASPIGSRTSAEMRDEVLPALTAAAHRMADDLAAVMERGHLTLP</sequence>
<keyword evidence="3" id="KW-0804">Transcription</keyword>
<dbReference type="STRING" id="2017.SAMN05444320_113144"/>
<feature type="domain" description="IclR-ED" evidence="5">
    <location>
        <begin position="78"/>
        <end position="259"/>
    </location>
</feature>
<dbReference type="InterPro" id="IPR029016">
    <property type="entry name" value="GAF-like_dom_sf"/>
</dbReference>
<name>A0A1M5MJL4_STRHI</name>
<dbReference type="EMBL" id="FQVN01000013">
    <property type="protein sequence ID" value="SHG77540.1"/>
    <property type="molecule type" value="Genomic_DNA"/>
</dbReference>
<dbReference type="OrthoDB" id="9807558at2"/>
<dbReference type="PROSITE" id="PS51077">
    <property type="entry name" value="HTH_ICLR"/>
    <property type="match status" value="2"/>
</dbReference>
<dbReference type="GO" id="GO:0003677">
    <property type="term" value="F:DNA binding"/>
    <property type="evidence" value="ECO:0007669"/>
    <property type="project" value="UniProtKB-KW"/>
</dbReference>
<dbReference type="PROSITE" id="PS51078">
    <property type="entry name" value="ICLR_ED"/>
    <property type="match status" value="2"/>
</dbReference>
<dbReference type="SMART" id="SM00419">
    <property type="entry name" value="HTH_CRP"/>
    <property type="match status" value="2"/>
</dbReference>
<accession>A0A1M5MJL4</accession>
<dbReference type="AlphaFoldDB" id="A0A1M5MJL4"/>
<feature type="domain" description="HTH iclR-type" evidence="4">
    <location>
        <begin position="288"/>
        <end position="349"/>
    </location>
</feature>
<dbReference type="RefSeq" id="WP_073489248.1">
    <property type="nucleotide sequence ID" value="NZ_FQVN01000013.1"/>
</dbReference>
<evidence type="ECO:0000256" key="3">
    <source>
        <dbReference type="ARBA" id="ARBA00023163"/>
    </source>
</evidence>
<keyword evidence="1" id="KW-0805">Transcription regulation</keyword>
<feature type="domain" description="IclR-ED" evidence="5">
    <location>
        <begin position="350"/>
        <end position="534"/>
    </location>
</feature>
<dbReference type="Gene3D" id="3.30.450.40">
    <property type="match status" value="2"/>
</dbReference>
<evidence type="ECO:0000256" key="2">
    <source>
        <dbReference type="ARBA" id="ARBA00023125"/>
    </source>
</evidence>
<evidence type="ECO:0000256" key="1">
    <source>
        <dbReference type="ARBA" id="ARBA00023015"/>
    </source>
</evidence>
<reference evidence="6 7" key="1">
    <citation type="submission" date="2016-11" db="EMBL/GenBank/DDBJ databases">
        <authorList>
            <person name="Jaros S."/>
            <person name="Januszkiewicz K."/>
            <person name="Wedrychowicz H."/>
        </authorList>
    </citation>
    <scope>NUCLEOTIDE SEQUENCE [LARGE SCALE GENOMIC DNA]</scope>
    <source>
        <strain evidence="6 7">DSM 44523</strain>
    </source>
</reference>
<dbReference type="Proteomes" id="UP000184501">
    <property type="component" value="Unassembled WGS sequence"/>
</dbReference>
<dbReference type="PANTHER" id="PTHR30136">
    <property type="entry name" value="HELIX-TURN-HELIX TRANSCRIPTIONAL REGULATOR, ICLR FAMILY"/>
    <property type="match status" value="1"/>
</dbReference>
<organism evidence="6 7">
    <name type="scientific">Streptoalloteichus hindustanus</name>
    <dbReference type="NCBI Taxonomy" id="2017"/>
    <lineage>
        <taxon>Bacteria</taxon>
        <taxon>Bacillati</taxon>
        <taxon>Actinomycetota</taxon>
        <taxon>Actinomycetes</taxon>
        <taxon>Pseudonocardiales</taxon>
        <taxon>Pseudonocardiaceae</taxon>
        <taxon>Streptoalloteichus</taxon>
    </lineage>
</organism>
<keyword evidence="7" id="KW-1185">Reference proteome</keyword>
<dbReference type="InterPro" id="IPR036390">
    <property type="entry name" value="WH_DNA-bd_sf"/>
</dbReference>
<gene>
    <name evidence="6" type="ORF">SAMN05444320_113144</name>
</gene>
<protein>
    <submittedName>
        <fullName evidence="6">Transcriptional regulator, IclR family</fullName>
    </submittedName>
</protein>
<dbReference type="SUPFAM" id="SSF55781">
    <property type="entry name" value="GAF domain-like"/>
    <property type="match status" value="2"/>
</dbReference>
<dbReference type="Pfam" id="PF09339">
    <property type="entry name" value="HTH_IclR"/>
    <property type="match status" value="2"/>
</dbReference>